<dbReference type="PANTHER" id="PTHR46889">
    <property type="entry name" value="TRANSPOSASE INSF FOR INSERTION SEQUENCE IS3B-RELATED"/>
    <property type="match status" value="1"/>
</dbReference>
<gene>
    <name evidence="2" type="ORF">AZO1586I_2146</name>
</gene>
<dbReference type="PROSITE" id="PS50994">
    <property type="entry name" value="INTEGRASE"/>
    <property type="match status" value="1"/>
</dbReference>
<dbReference type="Pfam" id="PF13683">
    <property type="entry name" value="rve_3"/>
    <property type="match status" value="1"/>
</dbReference>
<evidence type="ECO:0000259" key="1">
    <source>
        <dbReference type="PROSITE" id="PS50994"/>
    </source>
</evidence>
<feature type="domain" description="Integrase catalytic" evidence="1">
    <location>
        <begin position="1"/>
        <end position="136"/>
    </location>
</feature>
<dbReference type="EMBL" id="CAHJWF010000486">
    <property type="protein sequence ID" value="CAB5507871.1"/>
    <property type="molecule type" value="Genomic_DNA"/>
</dbReference>
<protein>
    <submittedName>
        <fullName evidence="2">Mobile element protein</fullName>
    </submittedName>
</protein>
<evidence type="ECO:0000313" key="2">
    <source>
        <dbReference type="EMBL" id="CAB5507871.1"/>
    </source>
</evidence>
<comment type="caution">
    <text evidence="2">The sequence shown here is derived from an EMBL/GenBank/DDBJ whole genome shotgun (WGS) entry which is preliminary data.</text>
</comment>
<dbReference type="InterPro" id="IPR050900">
    <property type="entry name" value="Transposase_IS3/IS150/IS904"/>
</dbReference>
<dbReference type="PANTHER" id="PTHR46889:SF4">
    <property type="entry name" value="TRANSPOSASE INSO FOR INSERTION SEQUENCE ELEMENT IS911B-RELATED"/>
    <property type="match status" value="1"/>
</dbReference>
<dbReference type="InterPro" id="IPR036397">
    <property type="entry name" value="RNaseH_sf"/>
</dbReference>
<dbReference type="SUPFAM" id="SSF53098">
    <property type="entry name" value="Ribonuclease H-like"/>
    <property type="match status" value="1"/>
</dbReference>
<dbReference type="InterPro" id="IPR001584">
    <property type="entry name" value="Integrase_cat-core"/>
</dbReference>
<reference evidence="2 3" key="1">
    <citation type="submission" date="2020-05" db="EMBL/GenBank/DDBJ databases">
        <authorList>
            <person name="Petersen J."/>
            <person name="Sayavedra L."/>
        </authorList>
    </citation>
    <scope>NUCLEOTIDE SEQUENCE [LARGE SCALE GENOMIC DNA]</scope>
    <source>
        <strain evidence="2">B azoricus SOX ET2 1586I</strain>
    </source>
</reference>
<accession>A0ABM8MAR1</accession>
<keyword evidence="3" id="KW-1185">Reference proteome</keyword>
<dbReference type="InterPro" id="IPR012337">
    <property type="entry name" value="RNaseH-like_sf"/>
</dbReference>
<proteinExistence type="predicted"/>
<name>A0ABM8MAR1_9GAMM</name>
<dbReference type="Proteomes" id="UP000626656">
    <property type="component" value="Unassembled WGS sequence"/>
</dbReference>
<sequence length="136" mass="16111">MYLVAVIDWHSRYILSWELSNTMDTTFCIDALEKALDVSTPEIFNTDQGAQFTSLSFTKVLLDKEVKISMDGRGRALDNIFVERLWRTVKYENIYMNDYQTVPELRSGLKRYFEFYNQERLHQSLDYQTPSDVHFS</sequence>
<organism evidence="2 3">
    <name type="scientific">Bathymodiolus thermophilus thioautotrophic gill symbiont</name>
    <dbReference type="NCBI Taxonomy" id="2360"/>
    <lineage>
        <taxon>Bacteria</taxon>
        <taxon>Pseudomonadati</taxon>
        <taxon>Pseudomonadota</taxon>
        <taxon>Gammaproteobacteria</taxon>
        <taxon>sulfur-oxidizing symbionts</taxon>
    </lineage>
</organism>
<dbReference type="Gene3D" id="3.30.420.10">
    <property type="entry name" value="Ribonuclease H-like superfamily/Ribonuclease H"/>
    <property type="match status" value="1"/>
</dbReference>
<evidence type="ECO:0000313" key="3">
    <source>
        <dbReference type="Proteomes" id="UP000626656"/>
    </source>
</evidence>